<accession>A0A4Q8LBN5</accession>
<evidence type="ECO:0000313" key="3">
    <source>
        <dbReference type="Proteomes" id="UP000292627"/>
    </source>
</evidence>
<dbReference type="OrthoDB" id="6890906at2"/>
<dbReference type="AlphaFoldDB" id="A0A4Q8LBN5"/>
<protein>
    <submittedName>
        <fullName evidence="2">Uncharacterized protein</fullName>
    </submittedName>
</protein>
<evidence type="ECO:0000256" key="1">
    <source>
        <dbReference type="SAM" id="SignalP"/>
    </source>
</evidence>
<feature type="signal peptide" evidence="1">
    <location>
        <begin position="1"/>
        <end position="21"/>
    </location>
</feature>
<organism evidence="2 3">
    <name type="scientific">Pseudoxanthomonas winnipegensis</name>
    <dbReference type="NCBI Taxonomy" id="2480810"/>
    <lineage>
        <taxon>Bacteria</taxon>
        <taxon>Pseudomonadati</taxon>
        <taxon>Pseudomonadota</taxon>
        <taxon>Gammaproteobacteria</taxon>
        <taxon>Lysobacterales</taxon>
        <taxon>Lysobacteraceae</taxon>
        <taxon>Pseudoxanthomonas</taxon>
    </lineage>
</organism>
<proteinExistence type="predicted"/>
<gene>
    <name evidence="2" type="ORF">EA660_10195</name>
</gene>
<dbReference type="RefSeq" id="WP_130551412.1">
    <property type="nucleotide sequence ID" value="NZ_SHMC01000003.1"/>
</dbReference>
<reference evidence="2 3" key="1">
    <citation type="submission" date="2019-02" db="EMBL/GenBank/DDBJ databases">
        <title>WGS of Pseudoxanthomonas species novum from clinical isolates.</title>
        <authorList>
            <person name="Bernier A.-M."/>
            <person name="Bernard K."/>
            <person name="Vachon A."/>
        </authorList>
    </citation>
    <scope>NUCLEOTIDE SEQUENCE [LARGE SCALE GENOMIC DNA]</scope>
    <source>
        <strain evidence="2 3">NML171200</strain>
    </source>
</reference>
<dbReference type="EMBL" id="SHMC01000003">
    <property type="protein sequence ID" value="TAA25794.1"/>
    <property type="molecule type" value="Genomic_DNA"/>
</dbReference>
<keyword evidence="1" id="KW-0732">Signal</keyword>
<name>A0A4Q8LBN5_9GAMM</name>
<evidence type="ECO:0000313" key="2">
    <source>
        <dbReference type="EMBL" id="TAA25794.1"/>
    </source>
</evidence>
<dbReference type="Proteomes" id="UP000292627">
    <property type="component" value="Unassembled WGS sequence"/>
</dbReference>
<feature type="chain" id="PRO_5020487835" evidence="1">
    <location>
        <begin position="22"/>
        <end position="150"/>
    </location>
</feature>
<sequence length="150" mass="15256">MACTCLALPLLAACSSPQAQPADTGAAPAAAGSGNVQVLSVGTSVYVPDAGRAADPGLEAACRAWKLDREGVARFFGASREYPDGTGDAFYALPCTISGQLQAEGKTWSYAINAAATATWTRGNVVRTFGCSASACTSLVLMMPDNNSGQ</sequence>
<comment type="caution">
    <text evidence="2">The sequence shown here is derived from an EMBL/GenBank/DDBJ whole genome shotgun (WGS) entry which is preliminary data.</text>
</comment>